<comment type="similarity">
    <text evidence="6">Belongs to the RNase D family.</text>
</comment>
<comment type="cofactor">
    <cofactor evidence="6">
        <name>a divalent metal cation</name>
        <dbReference type="ChEBI" id="CHEBI:60240"/>
    </cofactor>
</comment>
<reference evidence="8 9" key="1">
    <citation type="journal article" date="2010" name="J. Bacteriol.">
        <title>Genome sequence of a cellulose-producing bacterium, Gluconacetobacter hansenii ATCC 23769.</title>
        <authorList>
            <person name="Iyer P.R."/>
            <person name="Geib S.M."/>
            <person name="Catchmark J."/>
            <person name="Kao T.H."/>
            <person name="Tien M."/>
        </authorList>
    </citation>
    <scope>NUCLEOTIDE SEQUENCE [LARGE SCALE GENOMIC DNA]</scope>
    <source>
        <strain evidence="8 9">ATCC 23769</strain>
    </source>
</reference>
<sequence>MDGHAILPAVATCARHDNTAVMAPASRTEFPDPVLVTTTAELGAVSARLRREPFITIDTEFVRERTYWPELCLVQLASADEVVVVDALAPGMDLAPLGELLADEGVIKVFHAARQDLEIFLHLFDRLPQPLFDTQVAAMVAGYGDQVGYDSLVASVVGAQIDKSHRFSDWAARPLSAAQIEYAAADVTYLREVYQRLVAQLDREGRKDWMTAEMDVLNSPATFRPDPQTLWERMRPRTNNRRMLGMLRAITAWREHEAQRVNVPRQRLMKDESLMEIAATSPGDVDALARVRGISRGFAEGRSGQALLEVIAKARHEPDASLPRPPKGRGKDAARPSAALVAMLKVLLAACCERHRVAPKLVASAEDIDRLALEDAPEIPALQGWRREVFGAQAMALKAGELTLGVADGAVQLIRAKGQGA</sequence>
<evidence type="ECO:0000256" key="5">
    <source>
        <dbReference type="ARBA" id="ARBA00022839"/>
    </source>
</evidence>
<comment type="catalytic activity">
    <reaction evidence="6">
        <text>Exonucleolytic cleavage that removes extra residues from the 3'-terminus of tRNA to produce 5'-mononucleotides.</text>
        <dbReference type="EC" id="3.1.13.5"/>
    </reaction>
</comment>
<dbReference type="GO" id="GO:0003676">
    <property type="term" value="F:nucleic acid binding"/>
    <property type="evidence" value="ECO:0007669"/>
    <property type="project" value="InterPro"/>
</dbReference>
<dbReference type="HAMAP" id="MF_01899">
    <property type="entry name" value="RNase_D"/>
    <property type="match status" value="1"/>
</dbReference>
<dbReference type="InterPro" id="IPR002121">
    <property type="entry name" value="HRDC_dom"/>
</dbReference>
<accession>D5QJ05</accession>
<dbReference type="InterPro" id="IPR010997">
    <property type="entry name" value="HRDC-like_sf"/>
</dbReference>
<dbReference type="InterPro" id="IPR051086">
    <property type="entry name" value="RNase_D-like"/>
</dbReference>
<proteinExistence type="inferred from homology"/>
<dbReference type="Pfam" id="PF00570">
    <property type="entry name" value="HRDC"/>
    <property type="match status" value="1"/>
</dbReference>
<dbReference type="GO" id="GO:0008408">
    <property type="term" value="F:3'-5' exonuclease activity"/>
    <property type="evidence" value="ECO:0007669"/>
    <property type="project" value="InterPro"/>
</dbReference>
<keyword evidence="3 6" id="KW-0540">Nuclease</keyword>
<dbReference type="PANTHER" id="PTHR47649:SF1">
    <property type="entry name" value="RIBONUCLEASE D"/>
    <property type="match status" value="1"/>
</dbReference>
<dbReference type="SUPFAM" id="SSF53098">
    <property type="entry name" value="Ribonuclease H-like"/>
    <property type="match status" value="1"/>
</dbReference>
<evidence type="ECO:0000259" key="7">
    <source>
        <dbReference type="PROSITE" id="PS50967"/>
    </source>
</evidence>
<evidence type="ECO:0000256" key="6">
    <source>
        <dbReference type="HAMAP-Rule" id="MF_01899"/>
    </source>
</evidence>
<dbReference type="Pfam" id="PF01612">
    <property type="entry name" value="DNA_pol_A_exo1"/>
    <property type="match status" value="1"/>
</dbReference>
<dbReference type="SMART" id="SM00341">
    <property type="entry name" value="HRDC"/>
    <property type="match status" value="1"/>
</dbReference>
<gene>
    <name evidence="6" type="primary">rnd</name>
    <name evidence="8" type="ORF">GXY_15692</name>
</gene>
<evidence type="ECO:0000256" key="4">
    <source>
        <dbReference type="ARBA" id="ARBA00022801"/>
    </source>
</evidence>
<dbReference type="SUPFAM" id="SSF47819">
    <property type="entry name" value="HRDC-like"/>
    <property type="match status" value="2"/>
</dbReference>
<evidence type="ECO:0000256" key="3">
    <source>
        <dbReference type="ARBA" id="ARBA00022722"/>
    </source>
</evidence>
<keyword evidence="5 6" id="KW-0269">Exonuclease</keyword>
<dbReference type="InterPro" id="IPR006292">
    <property type="entry name" value="RNase_D"/>
</dbReference>
<evidence type="ECO:0000313" key="8">
    <source>
        <dbReference type="EMBL" id="EFG82952.1"/>
    </source>
</evidence>
<dbReference type="InterPro" id="IPR036397">
    <property type="entry name" value="RNaseH_sf"/>
</dbReference>
<comment type="caution">
    <text evidence="8">The sequence shown here is derived from an EMBL/GenBank/DDBJ whole genome shotgun (WGS) entry which is preliminary data.</text>
</comment>
<dbReference type="Proteomes" id="UP000006468">
    <property type="component" value="Chromosome"/>
</dbReference>
<evidence type="ECO:0000313" key="9">
    <source>
        <dbReference type="Proteomes" id="UP000006468"/>
    </source>
</evidence>
<dbReference type="EMBL" id="ADTV01000066">
    <property type="protein sequence ID" value="EFG82952.1"/>
    <property type="molecule type" value="Genomic_DNA"/>
</dbReference>
<dbReference type="Gene3D" id="1.10.150.80">
    <property type="entry name" value="HRDC domain"/>
    <property type="match status" value="1"/>
</dbReference>
<dbReference type="PANTHER" id="PTHR47649">
    <property type="entry name" value="RIBONUCLEASE D"/>
    <property type="match status" value="1"/>
</dbReference>
<comment type="subcellular location">
    <subcellularLocation>
        <location evidence="6">Cytoplasm</location>
    </subcellularLocation>
</comment>
<dbReference type="GO" id="GO:0005737">
    <property type="term" value="C:cytoplasm"/>
    <property type="evidence" value="ECO:0007669"/>
    <property type="project" value="UniProtKB-SubCell"/>
</dbReference>
<dbReference type="Gene3D" id="3.30.420.10">
    <property type="entry name" value="Ribonuclease H-like superfamily/Ribonuclease H"/>
    <property type="match status" value="1"/>
</dbReference>
<name>D5QJ05_NOVHA</name>
<dbReference type="InterPro" id="IPR012337">
    <property type="entry name" value="RNaseH-like_sf"/>
</dbReference>
<evidence type="ECO:0000256" key="2">
    <source>
        <dbReference type="ARBA" id="ARBA00022694"/>
    </source>
</evidence>
<dbReference type="GO" id="GO:0000166">
    <property type="term" value="F:nucleotide binding"/>
    <property type="evidence" value="ECO:0007669"/>
    <property type="project" value="InterPro"/>
</dbReference>
<protein>
    <recommendedName>
        <fullName evidence="6">Ribonuclease D</fullName>
        <shortName evidence="6">RNase D</shortName>
        <ecNumber evidence="6">3.1.13.5</ecNumber>
    </recommendedName>
</protein>
<dbReference type="HOGENOM" id="CLU_042387_0_0_5"/>
<dbReference type="SMART" id="SM00474">
    <property type="entry name" value="35EXOc"/>
    <property type="match status" value="1"/>
</dbReference>
<comment type="function">
    <text evidence="6">Exonuclease involved in the 3' processing of various precursor tRNAs. Initiates hydrolysis at the 3'-terminus of an RNA molecule and releases 5'-mononucleotides.</text>
</comment>
<dbReference type="PROSITE" id="PS50967">
    <property type="entry name" value="HRDC"/>
    <property type="match status" value="1"/>
</dbReference>
<dbReference type="EC" id="3.1.13.5" evidence="6"/>
<organism evidence="8 9">
    <name type="scientific">Novacetimonas hansenii ATCC 23769</name>
    <dbReference type="NCBI Taxonomy" id="714995"/>
    <lineage>
        <taxon>Bacteria</taxon>
        <taxon>Pseudomonadati</taxon>
        <taxon>Pseudomonadota</taxon>
        <taxon>Alphaproteobacteria</taxon>
        <taxon>Acetobacterales</taxon>
        <taxon>Acetobacteraceae</taxon>
        <taxon>Novacetimonas</taxon>
    </lineage>
</organism>
<dbReference type="InterPro" id="IPR002562">
    <property type="entry name" value="3'-5'_exonuclease_dom"/>
</dbReference>
<feature type="domain" description="HRDC" evidence="7">
    <location>
        <begin position="240"/>
        <end position="321"/>
    </location>
</feature>
<dbReference type="InterPro" id="IPR044876">
    <property type="entry name" value="HRDC_dom_sf"/>
</dbReference>
<dbReference type="GO" id="GO:0042780">
    <property type="term" value="P:tRNA 3'-end processing"/>
    <property type="evidence" value="ECO:0007669"/>
    <property type="project" value="UniProtKB-UniRule"/>
</dbReference>
<dbReference type="AlphaFoldDB" id="D5QJ05"/>
<keyword evidence="2 6" id="KW-0819">tRNA processing</keyword>
<keyword evidence="1 6" id="KW-0963">Cytoplasm</keyword>
<evidence type="ECO:0000256" key="1">
    <source>
        <dbReference type="ARBA" id="ARBA00022490"/>
    </source>
</evidence>
<dbReference type="GO" id="GO:0033890">
    <property type="term" value="F:ribonuclease D activity"/>
    <property type="evidence" value="ECO:0007669"/>
    <property type="project" value="UniProtKB-UniRule"/>
</dbReference>
<dbReference type="NCBIfam" id="TIGR01388">
    <property type="entry name" value="rnd"/>
    <property type="match status" value="1"/>
</dbReference>
<keyword evidence="4 6" id="KW-0378">Hydrolase</keyword>
<dbReference type="CDD" id="cd06142">
    <property type="entry name" value="RNaseD_exo"/>
    <property type="match status" value="1"/>
</dbReference>